<dbReference type="GO" id="GO:0005886">
    <property type="term" value="C:plasma membrane"/>
    <property type="evidence" value="ECO:0007669"/>
    <property type="project" value="UniProtKB-SubCell"/>
</dbReference>
<feature type="transmembrane region" description="Helical" evidence="10">
    <location>
        <begin position="392"/>
        <end position="412"/>
    </location>
</feature>
<feature type="transmembrane region" description="Helical" evidence="10">
    <location>
        <begin position="12"/>
        <end position="32"/>
    </location>
</feature>
<keyword evidence="8 10" id="KW-0472">Membrane</keyword>
<feature type="transmembrane region" description="Helical" evidence="10">
    <location>
        <begin position="200"/>
        <end position="222"/>
    </location>
</feature>
<keyword evidence="6 10" id="KW-1133">Transmembrane helix</keyword>
<dbReference type="CDD" id="cd13137">
    <property type="entry name" value="MATE_NorM_like"/>
    <property type="match status" value="1"/>
</dbReference>
<accession>A0A956SE50</accession>
<dbReference type="GO" id="GO:0042910">
    <property type="term" value="F:xenobiotic transmembrane transporter activity"/>
    <property type="evidence" value="ECO:0007669"/>
    <property type="project" value="InterPro"/>
</dbReference>
<comment type="caution">
    <text evidence="11">The sequence shown here is derived from an EMBL/GenBank/DDBJ whole genome shotgun (WGS) entry which is preliminary data.</text>
</comment>
<comment type="subcellular location">
    <subcellularLocation>
        <location evidence="1">Cell membrane</location>
        <topology evidence="1">Multi-pass membrane protein</topology>
    </subcellularLocation>
</comment>
<evidence type="ECO:0000256" key="6">
    <source>
        <dbReference type="ARBA" id="ARBA00022989"/>
    </source>
</evidence>
<keyword evidence="7" id="KW-0406">Ion transport</keyword>
<dbReference type="Proteomes" id="UP000739538">
    <property type="component" value="Unassembled WGS sequence"/>
</dbReference>
<dbReference type="PANTHER" id="PTHR43298:SF2">
    <property type="entry name" value="FMN_FAD EXPORTER YEEO-RELATED"/>
    <property type="match status" value="1"/>
</dbReference>
<dbReference type="GO" id="GO:0015297">
    <property type="term" value="F:antiporter activity"/>
    <property type="evidence" value="ECO:0007669"/>
    <property type="project" value="UniProtKB-KW"/>
</dbReference>
<dbReference type="InterPro" id="IPR050222">
    <property type="entry name" value="MATE_MdtK"/>
</dbReference>
<dbReference type="EMBL" id="JAGQHS010000037">
    <property type="protein sequence ID" value="MCA9755944.1"/>
    <property type="molecule type" value="Genomic_DNA"/>
</dbReference>
<evidence type="ECO:0000256" key="4">
    <source>
        <dbReference type="ARBA" id="ARBA00022475"/>
    </source>
</evidence>
<evidence type="ECO:0000256" key="5">
    <source>
        <dbReference type="ARBA" id="ARBA00022692"/>
    </source>
</evidence>
<keyword evidence="2" id="KW-0813">Transport</keyword>
<protein>
    <recommendedName>
        <fullName evidence="9">Multidrug-efflux transporter</fullName>
    </recommendedName>
</protein>
<feature type="transmembrane region" description="Helical" evidence="10">
    <location>
        <begin position="322"/>
        <end position="344"/>
    </location>
</feature>
<gene>
    <name evidence="11" type="ORF">KDA27_09095</name>
</gene>
<dbReference type="InterPro" id="IPR048279">
    <property type="entry name" value="MdtK-like"/>
</dbReference>
<sequence>MTARRNRNNLIEGSLTSGIVRLAGPMFVSAMLQNLQSVIDLFWVGKLGSDSVAALAMSGTVLMMLFPVIMGVATGTVALVARAIGAGDNELAADSAGQSLVLGMGFGALVGIAGFLTSGLLCRWLGAEPIVEALGEQYLQVSFVGSFTVFLLFIGNSAMQGAGNTVIPMITMVLANVLNLGLDPLLIFGVAGFPRLEVRGAALATVISQAVAAALVLGVLLSGDRGGVHVRRTRWRVRADLMQRLLRIGVPSAGQMLSRSVMALVLMRIVAEAGTIAVAAYGIGLRFHMLILMPAFTLGNAVATMVGQNLGAKRPDRAERAAWLGTGIDVGITVLGIVVLLLAARPLIAVFDDNPQVVAEGVRYLRTVSPFYVFAAFAIVLGRGLMGAGDTVGPLICTLIGLWGVQVPLALWLSRVVEPSTQGVWWAIGAAIVVHGSLVTAWFMTGRWKRKQV</sequence>
<reference evidence="11" key="2">
    <citation type="journal article" date="2021" name="Microbiome">
        <title>Successional dynamics and alternative stable states in a saline activated sludge microbial community over 9 years.</title>
        <authorList>
            <person name="Wang Y."/>
            <person name="Ye J."/>
            <person name="Ju F."/>
            <person name="Liu L."/>
            <person name="Boyd J.A."/>
            <person name="Deng Y."/>
            <person name="Parks D.H."/>
            <person name="Jiang X."/>
            <person name="Yin X."/>
            <person name="Woodcroft B.J."/>
            <person name="Tyson G.W."/>
            <person name="Hugenholtz P."/>
            <person name="Polz M.F."/>
            <person name="Zhang T."/>
        </authorList>
    </citation>
    <scope>NUCLEOTIDE SEQUENCE</scope>
    <source>
        <strain evidence="11">HKST-UBA02</strain>
    </source>
</reference>
<dbReference type="PANTHER" id="PTHR43298">
    <property type="entry name" value="MULTIDRUG RESISTANCE PROTEIN NORM-RELATED"/>
    <property type="match status" value="1"/>
</dbReference>
<proteinExistence type="predicted"/>
<evidence type="ECO:0000256" key="2">
    <source>
        <dbReference type="ARBA" id="ARBA00022448"/>
    </source>
</evidence>
<feature type="transmembrane region" description="Helical" evidence="10">
    <location>
        <begin position="52"/>
        <end position="80"/>
    </location>
</feature>
<feature type="transmembrane region" description="Helical" evidence="10">
    <location>
        <begin position="138"/>
        <end position="154"/>
    </location>
</feature>
<keyword evidence="4" id="KW-1003">Cell membrane</keyword>
<keyword evidence="3" id="KW-0050">Antiport</keyword>
<dbReference type="Pfam" id="PF01554">
    <property type="entry name" value="MatE"/>
    <property type="match status" value="2"/>
</dbReference>
<evidence type="ECO:0000256" key="9">
    <source>
        <dbReference type="ARBA" id="ARBA00031636"/>
    </source>
</evidence>
<evidence type="ECO:0000256" key="7">
    <source>
        <dbReference type="ARBA" id="ARBA00023065"/>
    </source>
</evidence>
<evidence type="ECO:0000256" key="1">
    <source>
        <dbReference type="ARBA" id="ARBA00004651"/>
    </source>
</evidence>
<evidence type="ECO:0000256" key="10">
    <source>
        <dbReference type="SAM" id="Phobius"/>
    </source>
</evidence>
<dbReference type="PIRSF" id="PIRSF006603">
    <property type="entry name" value="DinF"/>
    <property type="match status" value="1"/>
</dbReference>
<evidence type="ECO:0000313" key="11">
    <source>
        <dbReference type="EMBL" id="MCA9755944.1"/>
    </source>
</evidence>
<reference evidence="11" key="1">
    <citation type="submission" date="2020-04" db="EMBL/GenBank/DDBJ databases">
        <authorList>
            <person name="Zhang T."/>
        </authorList>
    </citation>
    <scope>NUCLEOTIDE SEQUENCE</scope>
    <source>
        <strain evidence="11">HKST-UBA02</strain>
    </source>
</reference>
<dbReference type="GO" id="GO:0006811">
    <property type="term" value="P:monoatomic ion transport"/>
    <property type="evidence" value="ECO:0007669"/>
    <property type="project" value="UniProtKB-KW"/>
</dbReference>
<dbReference type="InterPro" id="IPR002528">
    <property type="entry name" value="MATE_fam"/>
</dbReference>
<evidence type="ECO:0000256" key="8">
    <source>
        <dbReference type="ARBA" id="ARBA00023136"/>
    </source>
</evidence>
<feature type="transmembrane region" description="Helical" evidence="10">
    <location>
        <begin position="424"/>
        <end position="444"/>
    </location>
</feature>
<keyword evidence="5 10" id="KW-0812">Transmembrane</keyword>
<dbReference type="NCBIfam" id="TIGR00797">
    <property type="entry name" value="matE"/>
    <property type="match status" value="1"/>
</dbReference>
<dbReference type="AlphaFoldDB" id="A0A956SE50"/>
<evidence type="ECO:0000313" key="12">
    <source>
        <dbReference type="Proteomes" id="UP000739538"/>
    </source>
</evidence>
<feature type="transmembrane region" description="Helical" evidence="10">
    <location>
        <begin position="166"/>
        <end position="188"/>
    </location>
</feature>
<feature type="transmembrane region" description="Helical" evidence="10">
    <location>
        <begin position="261"/>
        <end position="283"/>
    </location>
</feature>
<feature type="transmembrane region" description="Helical" evidence="10">
    <location>
        <begin position="289"/>
        <end position="310"/>
    </location>
</feature>
<organism evidence="11 12">
    <name type="scientific">Eiseniibacteriota bacterium</name>
    <dbReference type="NCBI Taxonomy" id="2212470"/>
    <lineage>
        <taxon>Bacteria</taxon>
        <taxon>Candidatus Eiseniibacteriota</taxon>
    </lineage>
</organism>
<evidence type="ECO:0000256" key="3">
    <source>
        <dbReference type="ARBA" id="ARBA00022449"/>
    </source>
</evidence>
<feature type="transmembrane region" description="Helical" evidence="10">
    <location>
        <begin position="364"/>
        <end position="385"/>
    </location>
</feature>
<feature type="transmembrane region" description="Helical" evidence="10">
    <location>
        <begin position="100"/>
        <end position="126"/>
    </location>
</feature>
<name>A0A956SE50_UNCEI</name>